<dbReference type="EMBL" id="GBXM01026212">
    <property type="protein sequence ID" value="JAH82365.1"/>
    <property type="molecule type" value="Transcribed_RNA"/>
</dbReference>
<reference evidence="1" key="2">
    <citation type="journal article" date="2015" name="Fish Shellfish Immunol.">
        <title>Early steps in the European eel (Anguilla anguilla)-Vibrio vulnificus interaction in the gills: Role of the RtxA13 toxin.</title>
        <authorList>
            <person name="Callol A."/>
            <person name="Pajuelo D."/>
            <person name="Ebbesson L."/>
            <person name="Teles M."/>
            <person name="MacKenzie S."/>
            <person name="Amaro C."/>
        </authorList>
    </citation>
    <scope>NUCLEOTIDE SEQUENCE</scope>
</reference>
<sequence length="27" mass="3334">MCFKKKFTRSTREISSVYLRLKYVVCF</sequence>
<evidence type="ECO:0000313" key="1">
    <source>
        <dbReference type="EMBL" id="JAH81449.1"/>
    </source>
</evidence>
<proteinExistence type="predicted"/>
<dbReference type="AlphaFoldDB" id="A0A0E9VTJ4"/>
<reference evidence="1" key="1">
    <citation type="submission" date="2014-11" db="EMBL/GenBank/DDBJ databases">
        <authorList>
            <person name="Amaro Gonzalez C."/>
        </authorList>
    </citation>
    <scope>NUCLEOTIDE SEQUENCE</scope>
</reference>
<name>A0A0E9VTJ4_ANGAN</name>
<dbReference type="EMBL" id="GBXM01027128">
    <property type="protein sequence ID" value="JAH81449.1"/>
    <property type="molecule type" value="Transcribed_RNA"/>
</dbReference>
<organism evidence="1">
    <name type="scientific">Anguilla anguilla</name>
    <name type="common">European freshwater eel</name>
    <name type="synonym">Muraena anguilla</name>
    <dbReference type="NCBI Taxonomy" id="7936"/>
    <lineage>
        <taxon>Eukaryota</taxon>
        <taxon>Metazoa</taxon>
        <taxon>Chordata</taxon>
        <taxon>Craniata</taxon>
        <taxon>Vertebrata</taxon>
        <taxon>Euteleostomi</taxon>
        <taxon>Actinopterygii</taxon>
        <taxon>Neopterygii</taxon>
        <taxon>Teleostei</taxon>
        <taxon>Anguilliformes</taxon>
        <taxon>Anguillidae</taxon>
        <taxon>Anguilla</taxon>
    </lineage>
</organism>
<protein>
    <submittedName>
        <fullName evidence="1">Uncharacterized protein</fullName>
    </submittedName>
</protein>
<accession>A0A0E9VTJ4</accession>